<dbReference type="PANTHER" id="PTHR34698">
    <property type="entry name" value="5-OXOPROLINASE SUBUNIT B"/>
    <property type="match status" value="1"/>
</dbReference>
<evidence type="ECO:0000259" key="4">
    <source>
        <dbReference type="SMART" id="SM00796"/>
    </source>
</evidence>
<keyword evidence="5" id="KW-0808">Transferase</keyword>
<dbReference type="Gene3D" id="2.40.100.10">
    <property type="entry name" value="Cyclophilin-like"/>
    <property type="match status" value="1"/>
</dbReference>
<keyword evidence="3" id="KW-0067">ATP-binding</keyword>
<keyword evidence="5" id="KW-0418">Kinase</keyword>
<dbReference type="AlphaFoldDB" id="A0A140L1T0"/>
<evidence type="ECO:0000256" key="3">
    <source>
        <dbReference type="ARBA" id="ARBA00022840"/>
    </source>
</evidence>
<dbReference type="Pfam" id="PF02682">
    <property type="entry name" value="CT_C_D"/>
    <property type="match status" value="1"/>
</dbReference>
<keyword evidence="1" id="KW-0547">Nucleotide-binding</keyword>
<sequence>MYDKPKILPAGDRAIVVEYGDEISEECNARVLNLYNFLKNSKVDGIISMIPTYRSLLIKYNPLKIDFEKISEYVKAASNAKGEEYAFKPKVIEIPVAYGGEFGPDLNFVAEYHKITPEEVIRIHVEPLYRIYMLGFTMGFAYLGGMSEKIATPRLETPREKIEAGSVGIAGSQTGIYPLDSPGGWRLIGKTPVKLYDPKRENPILLEAGNYIKFVRIGPDEFFNIKEEVEKGTYQIKTYEYIEKR</sequence>
<evidence type="ECO:0000256" key="1">
    <source>
        <dbReference type="ARBA" id="ARBA00022741"/>
    </source>
</evidence>
<comment type="caution">
    <text evidence="5">The sequence shown here is derived from an EMBL/GenBank/DDBJ whole genome shotgun (WGS) entry which is preliminary data.</text>
</comment>
<dbReference type="GO" id="GO:0016301">
    <property type="term" value="F:kinase activity"/>
    <property type="evidence" value="ECO:0007669"/>
    <property type="project" value="UniProtKB-KW"/>
</dbReference>
<dbReference type="FunCoup" id="A0A140L1T0">
    <property type="interactions" value="10"/>
</dbReference>
<dbReference type="Gene3D" id="3.30.1360.40">
    <property type="match status" value="1"/>
</dbReference>
<dbReference type="SMART" id="SM00796">
    <property type="entry name" value="AHS1"/>
    <property type="match status" value="1"/>
</dbReference>
<dbReference type="GO" id="GO:0005524">
    <property type="term" value="F:ATP binding"/>
    <property type="evidence" value="ECO:0007669"/>
    <property type="project" value="UniProtKB-KW"/>
</dbReference>
<dbReference type="SUPFAM" id="SSF160467">
    <property type="entry name" value="PH0987 N-terminal domain-like"/>
    <property type="match status" value="1"/>
</dbReference>
<gene>
    <name evidence="5" type="primary">kipI</name>
    <name evidence="5" type="ORF">AN618_22670</name>
</gene>
<dbReference type="SUPFAM" id="SSF50891">
    <property type="entry name" value="Cyclophilin-like"/>
    <property type="match status" value="1"/>
</dbReference>
<organism evidence="5 6">
    <name type="scientific">Fervidicola ferrireducens</name>
    <dbReference type="NCBI Taxonomy" id="520764"/>
    <lineage>
        <taxon>Bacteria</taxon>
        <taxon>Bacillati</taxon>
        <taxon>Bacillota</taxon>
        <taxon>Clostridia</taxon>
        <taxon>Thermosediminibacterales</taxon>
        <taxon>Thermosediminibacteraceae</taxon>
        <taxon>Fervidicola</taxon>
    </lineage>
</organism>
<proteinExistence type="predicted"/>
<dbReference type="InParanoid" id="A0A140L1T0"/>
<dbReference type="Proteomes" id="UP000070427">
    <property type="component" value="Unassembled WGS sequence"/>
</dbReference>
<name>A0A140L1T0_9FIRM</name>
<keyword evidence="2" id="KW-0378">Hydrolase</keyword>
<dbReference type="EMBL" id="LOED01000046">
    <property type="protein sequence ID" value="KXG74505.1"/>
    <property type="molecule type" value="Genomic_DNA"/>
</dbReference>
<evidence type="ECO:0000256" key="2">
    <source>
        <dbReference type="ARBA" id="ARBA00022801"/>
    </source>
</evidence>
<feature type="domain" description="Carboxyltransferase" evidence="4">
    <location>
        <begin position="5"/>
        <end position="206"/>
    </location>
</feature>
<dbReference type="NCBIfam" id="TIGR00370">
    <property type="entry name" value="5-oxoprolinase subunit PxpB"/>
    <property type="match status" value="1"/>
</dbReference>
<dbReference type="InterPro" id="IPR003833">
    <property type="entry name" value="CT_C_D"/>
</dbReference>
<dbReference type="STRING" id="520764.AN618_22670"/>
<reference evidence="5 6" key="1">
    <citation type="submission" date="2015-12" db="EMBL/GenBank/DDBJ databases">
        <title>Draft genome sequnece of Fervidicola ferrireducens strain Y170.</title>
        <authorList>
            <person name="Patel B.K."/>
        </authorList>
    </citation>
    <scope>NUCLEOTIDE SEQUENCE [LARGE SCALE GENOMIC DNA]</scope>
    <source>
        <strain evidence="5 6">Y170</strain>
    </source>
</reference>
<dbReference type="OrthoDB" id="9778567at2"/>
<accession>A0A140L1T0</accession>
<evidence type="ECO:0000313" key="6">
    <source>
        <dbReference type="Proteomes" id="UP000070427"/>
    </source>
</evidence>
<dbReference type="GO" id="GO:0016787">
    <property type="term" value="F:hydrolase activity"/>
    <property type="evidence" value="ECO:0007669"/>
    <property type="project" value="UniProtKB-KW"/>
</dbReference>
<evidence type="ECO:0000313" key="5">
    <source>
        <dbReference type="EMBL" id="KXG74505.1"/>
    </source>
</evidence>
<protein>
    <submittedName>
        <fullName evidence="5">Kinase A inhibitor</fullName>
    </submittedName>
</protein>
<dbReference type="RefSeq" id="WP_066355179.1">
    <property type="nucleotide sequence ID" value="NZ_LOED01000046.1"/>
</dbReference>
<dbReference type="PANTHER" id="PTHR34698:SF2">
    <property type="entry name" value="5-OXOPROLINASE SUBUNIT B"/>
    <property type="match status" value="1"/>
</dbReference>
<keyword evidence="6" id="KW-1185">Reference proteome</keyword>
<dbReference type="InterPro" id="IPR010016">
    <property type="entry name" value="PxpB"/>
</dbReference>
<dbReference type="PATRIC" id="fig|520764.3.peg.2438"/>
<dbReference type="InterPro" id="IPR029000">
    <property type="entry name" value="Cyclophilin-like_dom_sf"/>
</dbReference>